<evidence type="ECO:0000313" key="2">
    <source>
        <dbReference type="EMBL" id="MBW0485286.1"/>
    </source>
</evidence>
<feature type="region of interest" description="Disordered" evidence="1">
    <location>
        <begin position="76"/>
        <end position="108"/>
    </location>
</feature>
<name>A0A9Q3CMJ5_9BASI</name>
<evidence type="ECO:0000256" key="1">
    <source>
        <dbReference type="SAM" id="MobiDB-lite"/>
    </source>
</evidence>
<proteinExistence type="predicted"/>
<dbReference type="EMBL" id="AVOT02008091">
    <property type="protein sequence ID" value="MBW0485286.1"/>
    <property type="molecule type" value="Genomic_DNA"/>
</dbReference>
<dbReference type="AlphaFoldDB" id="A0A9Q3CMJ5"/>
<dbReference type="Proteomes" id="UP000765509">
    <property type="component" value="Unassembled WGS sequence"/>
</dbReference>
<accession>A0A9Q3CMJ5</accession>
<comment type="caution">
    <text evidence="2">The sequence shown here is derived from an EMBL/GenBank/DDBJ whole genome shotgun (WGS) entry which is preliminary data.</text>
</comment>
<gene>
    <name evidence="2" type="ORF">O181_025001</name>
</gene>
<reference evidence="2" key="1">
    <citation type="submission" date="2021-03" db="EMBL/GenBank/DDBJ databases">
        <title>Draft genome sequence of rust myrtle Austropuccinia psidii MF-1, a brazilian biotype.</title>
        <authorList>
            <person name="Quecine M.C."/>
            <person name="Pachon D.M.R."/>
            <person name="Bonatelli M.L."/>
            <person name="Correr F.H."/>
            <person name="Franceschini L.M."/>
            <person name="Leite T.F."/>
            <person name="Margarido G.R.A."/>
            <person name="Almeida C.A."/>
            <person name="Ferrarezi J.A."/>
            <person name="Labate C.A."/>
        </authorList>
    </citation>
    <scope>NUCLEOTIDE SEQUENCE</scope>
    <source>
        <strain evidence="2">MF-1</strain>
    </source>
</reference>
<evidence type="ECO:0000313" key="3">
    <source>
        <dbReference type="Proteomes" id="UP000765509"/>
    </source>
</evidence>
<keyword evidence="3" id="KW-1185">Reference proteome</keyword>
<organism evidence="2 3">
    <name type="scientific">Austropuccinia psidii MF-1</name>
    <dbReference type="NCBI Taxonomy" id="1389203"/>
    <lineage>
        <taxon>Eukaryota</taxon>
        <taxon>Fungi</taxon>
        <taxon>Dikarya</taxon>
        <taxon>Basidiomycota</taxon>
        <taxon>Pucciniomycotina</taxon>
        <taxon>Pucciniomycetes</taxon>
        <taxon>Pucciniales</taxon>
        <taxon>Sphaerophragmiaceae</taxon>
        <taxon>Austropuccinia</taxon>
    </lineage>
</organism>
<sequence>MLSHLGVTSTVMHCGYKCPNMLSKLEASHERMITVKASMDKIARLSLTVSLLSLSGIHPNNGYTQEGLPSAQFQSLLALPPHPTGPPGSHEKIKEKGPYPLERDEVNI</sequence>
<protein>
    <submittedName>
        <fullName evidence="2">Uncharacterized protein</fullName>
    </submittedName>
</protein>
<feature type="compositionally biased region" description="Basic and acidic residues" evidence="1">
    <location>
        <begin position="89"/>
        <end position="108"/>
    </location>
</feature>